<reference evidence="5" key="1">
    <citation type="submission" date="2023-10" db="EMBL/GenBank/DDBJ databases">
        <title>Genome assemblies of two species of porcelain crab, Petrolisthes cinctipes and Petrolisthes manimaculis (Anomura: Porcellanidae).</title>
        <authorList>
            <person name="Angst P."/>
        </authorList>
    </citation>
    <scope>NUCLEOTIDE SEQUENCE</scope>
    <source>
        <strain evidence="5">PB745_01</strain>
        <tissue evidence="5">Gill</tissue>
    </source>
</reference>
<evidence type="ECO:0000313" key="6">
    <source>
        <dbReference type="Proteomes" id="UP001286313"/>
    </source>
</evidence>
<accession>A0AAE1EMR5</accession>
<dbReference type="EMBL" id="JAWQEG010005400">
    <property type="protein sequence ID" value="KAK3858132.1"/>
    <property type="molecule type" value="Genomic_DNA"/>
</dbReference>
<proteinExistence type="predicted"/>
<keyword evidence="3" id="KW-0862">Zinc</keyword>
<keyword evidence="2" id="KW-0863">Zinc-finger</keyword>
<dbReference type="GO" id="GO:0008270">
    <property type="term" value="F:zinc ion binding"/>
    <property type="evidence" value="ECO:0007669"/>
    <property type="project" value="UniProtKB-KW"/>
</dbReference>
<keyword evidence="6" id="KW-1185">Reference proteome</keyword>
<dbReference type="AlphaFoldDB" id="A0AAE1EMR5"/>
<name>A0AAE1EMR5_PETCI</name>
<dbReference type="Pfam" id="PF04500">
    <property type="entry name" value="FLYWCH"/>
    <property type="match status" value="1"/>
</dbReference>
<dbReference type="Gene3D" id="2.20.25.240">
    <property type="match status" value="1"/>
</dbReference>
<evidence type="ECO:0000313" key="5">
    <source>
        <dbReference type="EMBL" id="KAK3858132.1"/>
    </source>
</evidence>
<evidence type="ECO:0000256" key="3">
    <source>
        <dbReference type="ARBA" id="ARBA00022833"/>
    </source>
</evidence>
<dbReference type="PANTHER" id="PTHR20956">
    <property type="entry name" value="HEH2P"/>
    <property type="match status" value="1"/>
</dbReference>
<comment type="caution">
    <text evidence="5">The sequence shown here is derived from an EMBL/GenBank/DDBJ whole genome shotgun (WGS) entry which is preliminary data.</text>
</comment>
<protein>
    <recommendedName>
        <fullName evidence="4">FLYWCH-type domain-containing protein</fullName>
    </recommendedName>
</protein>
<dbReference type="PANTHER" id="PTHR20956:SF12">
    <property type="entry name" value="FLYWCH-TYPE DOMAIN-CONTAINING PROTEIN"/>
    <property type="match status" value="1"/>
</dbReference>
<feature type="domain" description="FLYWCH-type" evidence="4">
    <location>
        <begin position="55"/>
        <end position="112"/>
    </location>
</feature>
<evidence type="ECO:0000256" key="2">
    <source>
        <dbReference type="ARBA" id="ARBA00022771"/>
    </source>
</evidence>
<keyword evidence="1" id="KW-0479">Metal-binding</keyword>
<gene>
    <name evidence="5" type="ORF">Pcinc_035656</name>
</gene>
<sequence length="155" mass="17561">MEHQPHIPAFEQECSIDDPPDLPMELEESLDDPAIHNNELQPQSEITLRLFEKGTQRGRDKLLDSHGYTYNKKMQRSNVTYWQCTVRPKRNPCKALVTQRNGKFVKNNMLHNPSPSPGSDIATKVTLLVTCYLLLDILCPAPPADGAPQGLSQYY</sequence>
<evidence type="ECO:0000256" key="1">
    <source>
        <dbReference type="ARBA" id="ARBA00022723"/>
    </source>
</evidence>
<evidence type="ECO:0000259" key="4">
    <source>
        <dbReference type="Pfam" id="PF04500"/>
    </source>
</evidence>
<dbReference type="Proteomes" id="UP001286313">
    <property type="component" value="Unassembled WGS sequence"/>
</dbReference>
<organism evidence="5 6">
    <name type="scientific">Petrolisthes cinctipes</name>
    <name type="common">Flat porcelain crab</name>
    <dbReference type="NCBI Taxonomy" id="88211"/>
    <lineage>
        <taxon>Eukaryota</taxon>
        <taxon>Metazoa</taxon>
        <taxon>Ecdysozoa</taxon>
        <taxon>Arthropoda</taxon>
        <taxon>Crustacea</taxon>
        <taxon>Multicrustacea</taxon>
        <taxon>Malacostraca</taxon>
        <taxon>Eumalacostraca</taxon>
        <taxon>Eucarida</taxon>
        <taxon>Decapoda</taxon>
        <taxon>Pleocyemata</taxon>
        <taxon>Anomura</taxon>
        <taxon>Galatheoidea</taxon>
        <taxon>Porcellanidae</taxon>
        <taxon>Petrolisthes</taxon>
    </lineage>
</organism>
<dbReference type="InterPro" id="IPR007588">
    <property type="entry name" value="Znf_FLYWCH"/>
</dbReference>